<reference evidence="2 3" key="1">
    <citation type="journal article" date="2017" name="ISME J.">
        <title>Energy and carbon metabolisms in a deep terrestrial subsurface fluid microbial community.</title>
        <authorList>
            <person name="Momper L."/>
            <person name="Jungbluth S.P."/>
            <person name="Lee M.D."/>
            <person name="Amend J.P."/>
        </authorList>
    </citation>
    <scope>NUCLEOTIDE SEQUENCE [LARGE SCALE GENOMIC DNA]</scope>
    <source>
        <strain evidence="2">SURF_5</strain>
    </source>
</reference>
<dbReference type="EMBL" id="QZKU01000131">
    <property type="protein sequence ID" value="RJP15671.1"/>
    <property type="molecule type" value="Genomic_DNA"/>
</dbReference>
<evidence type="ECO:0000313" key="2">
    <source>
        <dbReference type="EMBL" id="RJP15671.1"/>
    </source>
</evidence>
<dbReference type="AlphaFoldDB" id="A0A3A4NKV6"/>
<feature type="domain" description="NodB homology" evidence="1">
    <location>
        <begin position="62"/>
        <end position="320"/>
    </location>
</feature>
<dbReference type="Pfam" id="PF01522">
    <property type="entry name" value="Polysacc_deac_1"/>
    <property type="match status" value="1"/>
</dbReference>
<evidence type="ECO:0000313" key="3">
    <source>
        <dbReference type="Proteomes" id="UP000265882"/>
    </source>
</evidence>
<accession>A0A3A4NKV6</accession>
<dbReference type="GO" id="GO:0005975">
    <property type="term" value="P:carbohydrate metabolic process"/>
    <property type="evidence" value="ECO:0007669"/>
    <property type="project" value="InterPro"/>
</dbReference>
<dbReference type="InterPro" id="IPR011330">
    <property type="entry name" value="Glyco_hydro/deAcase_b/a-brl"/>
</dbReference>
<proteinExistence type="predicted"/>
<name>A0A3A4NKV6_ABYX5</name>
<comment type="caution">
    <text evidence="2">The sequence shown here is derived from an EMBL/GenBank/DDBJ whole genome shotgun (WGS) entry which is preliminary data.</text>
</comment>
<dbReference type="InterPro" id="IPR022560">
    <property type="entry name" value="DUF3473"/>
</dbReference>
<protein>
    <submittedName>
        <fullName evidence="2">DUF3473 domain-containing protein</fullName>
    </submittedName>
</protein>
<dbReference type="InterPro" id="IPR002509">
    <property type="entry name" value="NODB_dom"/>
</dbReference>
<dbReference type="Pfam" id="PF11959">
    <property type="entry name" value="DUF3473"/>
    <property type="match status" value="1"/>
</dbReference>
<gene>
    <name evidence="2" type="ORF">C4520_19810</name>
</gene>
<dbReference type="PROSITE" id="PS51677">
    <property type="entry name" value="NODB"/>
    <property type="match status" value="1"/>
</dbReference>
<organism evidence="2 3">
    <name type="scientific">Abyssobacteria bacterium (strain SURF_5)</name>
    <dbReference type="NCBI Taxonomy" id="2093360"/>
    <lineage>
        <taxon>Bacteria</taxon>
        <taxon>Pseudomonadati</taxon>
        <taxon>Candidatus Hydrogenedentota</taxon>
        <taxon>Candidatus Abyssobacteria</taxon>
    </lineage>
</organism>
<evidence type="ECO:0000259" key="1">
    <source>
        <dbReference type="PROSITE" id="PS51677"/>
    </source>
</evidence>
<dbReference type="SUPFAM" id="SSF88713">
    <property type="entry name" value="Glycoside hydrolase/deacetylase"/>
    <property type="match status" value="1"/>
</dbReference>
<dbReference type="PANTHER" id="PTHR47561">
    <property type="entry name" value="POLYSACCHARIDE DEACETYLASE FAMILY PROTEIN (AFU_ORTHOLOGUE AFUA_6G05030)"/>
    <property type="match status" value="1"/>
</dbReference>
<dbReference type="PANTHER" id="PTHR47561:SF1">
    <property type="entry name" value="POLYSACCHARIDE DEACETYLASE FAMILY PROTEIN (AFU_ORTHOLOGUE AFUA_6G05030)"/>
    <property type="match status" value="1"/>
</dbReference>
<dbReference type="CDD" id="cd10941">
    <property type="entry name" value="CE4_PuuE_HpPgdA_like_2"/>
    <property type="match status" value="1"/>
</dbReference>
<sequence length="320" mass="36069">MSARKKFSASRSGFCNGSWNSSKRKMRNPLNLREIAPLDLPAQAPNVLTVDVEEWYHVNYHSADWSRIDTSISRVRENTADILRALEPQESKATFFILGSVAERHPDLVKAIAADGHEIACHSYSHKLIYEQNPAAFKEDVARAADVLSGLAGRKVIGFRAPSCSITERNPWALDVLCESGFLYDSSIFPIHNYMYGVAGFPVHPCRITTAAGNSLIEIPPQAMEFGRLRIPFGGGIYLRLLPSFLQRALVSITHSRGDSFMLYFHPSDIDRRHIKIDLSLKESFFNNVGRRSGRNKILRLLNDFRWTTIARAYSASLRE</sequence>
<dbReference type="InterPro" id="IPR045235">
    <property type="entry name" value="PuuE_HpPgdA-like"/>
</dbReference>
<dbReference type="Proteomes" id="UP000265882">
    <property type="component" value="Unassembled WGS sequence"/>
</dbReference>
<dbReference type="Gene3D" id="3.20.20.370">
    <property type="entry name" value="Glycoside hydrolase/deacetylase"/>
    <property type="match status" value="1"/>
</dbReference>
<dbReference type="GO" id="GO:0016810">
    <property type="term" value="F:hydrolase activity, acting on carbon-nitrogen (but not peptide) bonds"/>
    <property type="evidence" value="ECO:0007669"/>
    <property type="project" value="InterPro"/>
</dbReference>